<dbReference type="InterPro" id="IPR006143">
    <property type="entry name" value="RND_pump_MFP"/>
</dbReference>
<dbReference type="AlphaFoldDB" id="A0A6H1UCR4"/>
<dbReference type="PANTHER" id="PTHR30469">
    <property type="entry name" value="MULTIDRUG RESISTANCE PROTEIN MDTA"/>
    <property type="match status" value="1"/>
</dbReference>
<organism evidence="6 7">
    <name type="scientific">Ferrimonas lipolytica</name>
    <dbReference type="NCBI Taxonomy" id="2724191"/>
    <lineage>
        <taxon>Bacteria</taxon>
        <taxon>Pseudomonadati</taxon>
        <taxon>Pseudomonadota</taxon>
        <taxon>Gammaproteobacteria</taxon>
        <taxon>Alteromonadales</taxon>
        <taxon>Ferrimonadaceae</taxon>
        <taxon>Ferrimonas</taxon>
    </lineage>
</organism>
<reference evidence="6 7" key="1">
    <citation type="submission" date="2020-04" db="EMBL/GenBank/DDBJ databases">
        <title>Ferrimonas sp. S7 isolated from sea water.</title>
        <authorList>
            <person name="Bae S.S."/>
            <person name="Baek K."/>
        </authorList>
    </citation>
    <scope>NUCLEOTIDE SEQUENCE [LARGE SCALE GENOMIC DNA]</scope>
    <source>
        <strain evidence="6 7">S7</strain>
    </source>
</reference>
<comment type="similarity">
    <text evidence="1">Belongs to the membrane fusion protein (MFP) (TC 8.A.1) family.</text>
</comment>
<feature type="domain" description="CusB-like beta-barrel" evidence="4">
    <location>
        <begin position="205"/>
        <end position="273"/>
    </location>
</feature>
<keyword evidence="2" id="KW-0732">Signal</keyword>
<dbReference type="Gene3D" id="2.40.420.20">
    <property type="match status" value="1"/>
</dbReference>
<dbReference type="Pfam" id="PF25954">
    <property type="entry name" value="Beta-barrel_RND_2"/>
    <property type="match status" value="1"/>
</dbReference>
<gene>
    <name evidence="6" type="ORF">HER31_03310</name>
</gene>
<evidence type="ECO:0000259" key="5">
    <source>
        <dbReference type="Pfam" id="PF25989"/>
    </source>
</evidence>
<dbReference type="Pfam" id="PF25989">
    <property type="entry name" value="YknX_C"/>
    <property type="match status" value="1"/>
</dbReference>
<dbReference type="KEGG" id="fes:HER31_03310"/>
<dbReference type="PROSITE" id="PS51257">
    <property type="entry name" value="PROKAR_LIPOPROTEIN"/>
    <property type="match status" value="1"/>
</dbReference>
<dbReference type="RefSeq" id="WP_168659257.1">
    <property type="nucleotide sequence ID" value="NZ_CP051180.1"/>
</dbReference>
<proteinExistence type="inferred from homology"/>
<evidence type="ECO:0000259" key="3">
    <source>
        <dbReference type="Pfam" id="PF25917"/>
    </source>
</evidence>
<dbReference type="SUPFAM" id="SSF111369">
    <property type="entry name" value="HlyD-like secretion proteins"/>
    <property type="match status" value="1"/>
</dbReference>
<name>A0A6H1UCR4_9GAMM</name>
<dbReference type="Gene3D" id="2.40.30.170">
    <property type="match status" value="1"/>
</dbReference>
<dbReference type="InterPro" id="IPR058637">
    <property type="entry name" value="YknX-like_C"/>
</dbReference>
<keyword evidence="7" id="KW-1185">Reference proteome</keyword>
<dbReference type="Gene3D" id="1.10.287.470">
    <property type="entry name" value="Helix hairpin bin"/>
    <property type="match status" value="1"/>
</dbReference>
<dbReference type="PANTHER" id="PTHR30469:SF38">
    <property type="entry name" value="HLYD FAMILY SECRETION PROTEIN"/>
    <property type="match status" value="1"/>
</dbReference>
<dbReference type="GO" id="GO:1990281">
    <property type="term" value="C:efflux pump complex"/>
    <property type="evidence" value="ECO:0007669"/>
    <property type="project" value="TreeGrafter"/>
</dbReference>
<feature type="domain" description="Multidrug resistance protein MdtA-like barrel-sandwich hybrid" evidence="3">
    <location>
        <begin position="67"/>
        <end position="189"/>
    </location>
</feature>
<protein>
    <submittedName>
        <fullName evidence="6">Efflux RND transporter periplasmic adaptor subunit</fullName>
    </submittedName>
</protein>
<accession>A0A6H1UCR4</accession>
<dbReference type="NCBIfam" id="TIGR01730">
    <property type="entry name" value="RND_mfp"/>
    <property type="match status" value="1"/>
</dbReference>
<evidence type="ECO:0000313" key="7">
    <source>
        <dbReference type="Proteomes" id="UP000501602"/>
    </source>
</evidence>
<evidence type="ECO:0000259" key="4">
    <source>
        <dbReference type="Pfam" id="PF25954"/>
    </source>
</evidence>
<evidence type="ECO:0000256" key="2">
    <source>
        <dbReference type="SAM" id="SignalP"/>
    </source>
</evidence>
<dbReference type="Proteomes" id="UP000501602">
    <property type="component" value="Chromosome"/>
</dbReference>
<evidence type="ECO:0000313" key="6">
    <source>
        <dbReference type="EMBL" id="QIZ75996.1"/>
    </source>
</evidence>
<feature type="signal peptide" evidence="2">
    <location>
        <begin position="1"/>
        <end position="23"/>
    </location>
</feature>
<dbReference type="InterPro" id="IPR058792">
    <property type="entry name" value="Beta-barrel_RND_2"/>
</dbReference>
<feature type="domain" description="YknX-like C-terminal permuted SH3-like" evidence="5">
    <location>
        <begin position="286"/>
        <end position="347"/>
    </location>
</feature>
<sequence length="358" mass="38961">MDLKLLLALTCTTLVCACTPSPAADNALTNPIDDVADIIAMPVEVETTLQDSISHFYQTTAVLEAPEKAHVVARVSGMVESIHVEEGEQVSAGQVLASIDPKRYRLALNKAQAELDVIDQELARMKAIANKQLVSQEAMAKLEFKRQSALADRDLAQLELHYSQVTSPIAGVVASRKVDRGNMATAMLTELYFIVQQQQLHGIIHLPEHEIANVNVGQLAKLEVDGTATHYNAKVLRIAPVVDSNSGTLKVTLVIDNSQHNLRSGMLARAKLQFDTHHNAIIMSRSALLRQDNGYSVFVVNGDMAEIRDVTLGFNDDGQVEVLTGLAAGDQVVIRGQHQLKDQTKVDIINPVRLAASK</sequence>
<dbReference type="InterPro" id="IPR058625">
    <property type="entry name" value="MdtA-like_BSH"/>
</dbReference>
<dbReference type="EMBL" id="CP051180">
    <property type="protein sequence ID" value="QIZ75996.1"/>
    <property type="molecule type" value="Genomic_DNA"/>
</dbReference>
<dbReference type="Gene3D" id="2.40.50.100">
    <property type="match status" value="1"/>
</dbReference>
<feature type="chain" id="PRO_5026070717" evidence="2">
    <location>
        <begin position="24"/>
        <end position="358"/>
    </location>
</feature>
<dbReference type="Pfam" id="PF25917">
    <property type="entry name" value="BSH_RND"/>
    <property type="match status" value="1"/>
</dbReference>
<evidence type="ECO:0000256" key="1">
    <source>
        <dbReference type="ARBA" id="ARBA00009477"/>
    </source>
</evidence>
<dbReference type="GO" id="GO:0015562">
    <property type="term" value="F:efflux transmembrane transporter activity"/>
    <property type="evidence" value="ECO:0007669"/>
    <property type="project" value="TreeGrafter"/>
</dbReference>